<feature type="compositionally biased region" description="Polar residues" evidence="1">
    <location>
        <begin position="869"/>
        <end position="890"/>
    </location>
</feature>
<comment type="caution">
    <text evidence="2">The sequence shown here is derived from an EMBL/GenBank/DDBJ whole genome shotgun (WGS) entry which is preliminary data.</text>
</comment>
<dbReference type="EMBL" id="WNWR01000106">
    <property type="protein sequence ID" value="KAE9991164.1"/>
    <property type="molecule type" value="Genomic_DNA"/>
</dbReference>
<organism evidence="2 3">
    <name type="scientific">Venturia inaequalis</name>
    <name type="common">Apple scab fungus</name>
    <dbReference type="NCBI Taxonomy" id="5025"/>
    <lineage>
        <taxon>Eukaryota</taxon>
        <taxon>Fungi</taxon>
        <taxon>Dikarya</taxon>
        <taxon>Ascomycota</taxon>
        <taxon>Pezizomycotina</taxon>
        <taxon>Dothideomycetes</taxon>
        <taxon>Pleosporomycetidae</taxon>
        <taxon>Venturiales</taxon>
        <taxon>Venturiaceae</taxon>
        <taxon>Venturia</taxon>
    </lineage>
</organism>
<sequence>MFGFLGSRCSPLAGKYDSRKARAAPPPATPVSFPDTSCFSKQSRWTDGSNPDLFRLYANSRKVVDIHSDHWEALNIRSVQIENVEDLFEAMSRGSSFIPPRSWVEPRSTGDQAITPESRVLFNSRPSPSHDHFYTLSKELLYENVDAFAALTRTTRENRPIPRLTHFRRFWEGLDSMSYYWDASADEYMPAKENETSDTTSEGDKAECVLEEHEPKKRKTWNPAEPVSTNQLLISASNSAYSNLSVQSRTHSEPSIQQPVRNDTQQEGDARKEDAQGTYRGHRIGNGAGMPEQYRIDTIRAFVEPIIWAFGFTLSPHRRQPVVAIKTLHVPVRMSGAVWRPPLAREKAKMGWLEGPVLGISCRSETDFEHRPESSLLDVLRESGALLSVAQERAREKKKEVRPGENQWWTTVARWGGGSGGEVGEAVASGAAYTDDPTGIVKDLETHPSRESRGRPTSRGAGSSRKLNAADAWKILRPGTGFWDPRVEYSAIGREAQSEYDQVFLVSSLNHHISILKLSVHSAYLEYLLTGMMPMVSPEDESWSSPEIVRSPWFSRGIDEQKFLDSLNDSFKFYVSELSPSATAAAEVIEVDTATIEQTIIPLVTVYADGSSETNYKTVTAKANVTGIYTPPTPTDPYAHLTWEHDGVTLTYPTTYVQFFGLRGGLFTPVVTAAVTSCAVKDEVLQLGTSDPTGLIVEVPARAKIDLAHPTAVAAPPAVHSFLNAIPAISSQFSGTNVKDCAWTKIPAIRTTVTDQFTEALVPVALVPVGASSSAVATNQKVTVSVLTQVTAKQQVITVSSDKGADQANEASPTPDPEPPTINTENKATSAVIVNPSPNTAAAQPQQPPTNSPDVVSNIAGILAGGTPGAQTTGNGDNPTQGAASGTQAGSMADKGGTITAAGGVAATGLPGSQQSNGASPTPLILNIGGQQTTIDPTVIAGSQGSPSITAFIVAPGKTLTAGGAAITIPGSVTLGTSFPGTVVSAPKATGPYSGSSAPGAPLVVTIGGKATTIQPTIITGSQGPITGFVVAPGSTLLPEGSAIVISGTTISGSTFAGTTLSLSKGSGLVTGSKTGSLTLSKTSISTTSNTLRIGDAIASGIGFTSVPDVATGGASHHETDVPLWCLGLLSGAVGAVGGVAVWLS</sequence>
<feature type="region of interest" description="Disordered" evidence="1">
    <location>
        <begin position="433"/>
        <end position="466"/>
    </location>
</feature>
<feature type="region of interest" description="Disordered" evidence="1">
    <location>
        <begin position="799"/>
        <end position="824"/>
    </location>
</feature>
<feature type="compositionally biased region" description="Basic and acidic residues" evidence="1">
    <location>
        <begin position="442"/>
        <end position="454"/>
    </location>
</feature>
<evidence type="ECO:0000256" key="1">
    <source>
        <dbReference type="SAM" id="MobiDB-lite"/>
    </source>
</evidence>
<evidence type="ECO:0000313" key="2">
    <source>
        <dbReference type="EMBL" id="KAE9991164.1"/>
    </source>
</evidence>
<feature type="compositionally biased region" description="Basic and acidic residues" evidence="1">
    <location>
        <begin position="202"/>
        <end position="215"/>
    </location>
</feature>
<gene>
    <name evidence="2" type="ORF">EG327_000346</name>
</gene>
<feature type="region of interest" description="Disordered" evidence="1">
    <location>
        <begin position="191"/>
        <end position="223"/>
    </location>
</feature>
<proteinExistence type="predicted"/>
<dbReference type="Proteomes" id="UP000490939">
    <property type="component" value="Unassembled WGS sequence"/>
</dbReference>
<evidence type="ECO:0000313" key="3">
    <source>
        <dbReference type="Proteomes" id="UP000490939"/>
    </source>
</evidence>
<feature type="region of interest" description="Disordered" evidence="1">
    <location>
        <begin position="244"/>
        <end position="286"/>
    </location>
</feature>
<reference evidence="2 3" key="1">
    <citation type="submission" date="2019-07" db="EMBL/GenBank/DDBJ databases">
        <title>Venturia inaequalis Genome Resource.</title>
        <authorList>
            <person name="Lichtner F.J."/>
        </authorList>
    </citation>
    <scope>NUCLEOTIDE SEQUENCE [LARGE SCALE GENOMIC DNA]</scope>
    <source>
        <strain evidence="2 3">DMI_063113</strain>
    </source>
</reference>
<dbReference type="AlphaFoldDB" id="A0A8H3Z9Z7"/>
<feature type="compositionally biased region" description="Polar residues" evidence="1">
    <location>
        <begin position="244"/>
        <end position="267"/>
    </location>
</feature>
<protein>
    <submittedName>
        <fullName evidence="2">Uncharacterized protein</fullName>
    </submittedName>
</protein>
<feature type="region of interest" description="Disordered" evidence="1">
    <location>
        <begin position="837"/>
        <end position="896"/>
    </location>
</feature>
<name>A0A8H3Z9Z7_VENIN</name>
<accession>A0A8H3Z9Z7</accession>
<keyword evidence="3" id="KW-1185">Reference proteome</keyword>